<dbReference type="SUPFAM" id="SSF53067">
    <property type="entry name" value="Actin-like ATPase domain"/>
    <property type="match status" value="1"/>
</dbReference>
<dbReference type="OrthoDB" id="49666at2"/>
<gene>
    <name evidence="2" type="ORF">ASU31_17180</name>
</gene>
<accession>A0A0T5VNB2</accession>
<sequence>MATYNLNDIVLGVDIGGSHITAAIINLKEKKEIKSTWNRNLINAKGTSHQILQGWASTILQSMESVETKPEKIRIAMPGPMDYETGICLIQDQDKFRSLYSLNIKELLAAEIGYDPADISFHNDAACFLKGELYGGSLYGFDKAIGLTLGTGLGTSYTSSGKAEDADLWNMGFLEGIAEDYISTRWFVKRFYELTGKQVADVKELIDNHAGSTDFYQVFSEFSNNLASFIYQFIQRETPLAAVIGGNIAHADTYFMKETQQELNELLGYSFPVKKSFLGESAILLGAGAST</sequence>
<dbReference type="Gene3D" id="3.30.420.40">
    <property type="match status" value="2"/>
</dbReference>
<comment type="caution">
    <text evidence="2">The sequence shown here is derived from an EMBL/GenBank/DDBJ whole genome shotgun (WGS) entry which is preliminary data.</text>
</comment>
<evidence type="ECO:0000313" key="3">
    <source>
        <dbReference type="Proteomes" id="UP000051950"/>
    </source>
</evidence>
<dbReference type="Proteomes" id="UP000051950">
    <property type="component" value="Unassembled WGS sequence"/>
</dbReference>
<protein>
    <recommendedName>
        <fullName evidence="4">ROK family transcriptional regulator</fullName>
    </recommendedName>
</protein>
<evidence type="ECO:0000256" key="1">
    <source>
        <dbReference type="ARBA" id="ARBA00006479"/>
    </source>
</evidence>
<dbReference type="InterPro" id="IPR000600">
    <property type="entry name" value="ROK"/>
</dbReference>
<dbReference type="Pfam" id="PF00480">
    <property type="entry name" value="ROK"/>
    <property type="match status" value="1"/>
</dbReference>
<proteinExistence type="inferred from homology"/>
<dbReference type="RefSeq" id="WP_057933497.1">
    <property type="nucleotide sequence ID" value="NZ_LMZQ01000013.1"/>
</dbReference>
<reference evidence="2 3" key="1">
    <citation type="submission" date="2015-11" db="EMBL/GenBank/DDBJ databases">
        <title>Sequence of Pedobacter ginsenosidimutans.</title>
        <authorList>
            <person name="Carson E."/>
            <person name="Keyser V."/>
            <person name="Newman J."/>
            <person name="Miller J."/>
        </authorList>
    </citation>
    <scope>NUCLEOTIDE SEQUENCE [LARGE SCALE GENOMIC DNA]</scope>
    <source>
        <strain evidence="2 3">KACC 14530</strain>
    </source>
</reference>
<comment type="similarity">
    <text evidence="1">Belongs to the ROK (NagC/XylR) family.</text>
</comment>
<dbReference type="EMBL" id="LMZQ01000013">
    <property type="protein sequence ID" value="KRT15044.1"/>
    <property type="molecule type" value="Genomic_DNA"/>
</dbReference>
<dbReference type="InterPro" id="IPR043129">
    <property type="entry name" value="ATPase_NBD"/>
</dbReference>
<keyword evidence="3" id="KW-1185">Reference proteome</keyword>
<dbReference type="PANTHER" id="PTHR18964">
    <property type="entry name" value="ROK (REPRESSOR, ORF, KINASE) FAMILY"/>
    <property type="match status" value="1"/>
</dbReference>
<dbReference type="AlphaFoldDB" id="A0A0T5VNB2"/>
<evidence type="ECO:0000313" key="2">
    <source>
        <dbReference type="EMBL" id="KRT15044.1"/>
    </source>
</evidence>
<evidence type="ECO:0008006" key="4">
    <source>
        <dbReference type="Google" id="ProtNLM"/>
    </source>
</evidence>
<organism evidence="2 3">
    <name type="scientific">Pedobacter ginsenosidimutans</name>
    <dbReference type="NCBI Taxonomy" id="687842"/>
    <lineage>
        <taxon>Bacteria</taxon>
        <taxon>Pseudomonadati</taxon>
        <taxon>Bacteroidota</taxon>
        <taxon>Sphingobacteriia</taxon>
        <taxon>Sphingobacteriales</taxon>
        <taxon>Sphingobacteriaceae</taxon>
        <taxon>Pedobacter</taxon>
    </lineage>
</organism>
<dbReference type="PANTHER" id="PTHR18964:SF149">
    <property type="entry name" value="BIFUNCTIONAL UDP-N-ACETYLGLUCOSAMINE 2-EPIMERASE_N-ACETYLMANNOSAMINE KINASE"/>
    <property type="match status" value="1"/>
</dbReference>
<dbReference type="STRING" id="687842.ASU31_17180"/>
<name>A0A0T5VNB2_9SPHI</name>